<dbReference type="AlphaFoldDB" id="A0A3P9L9D5"/>
<reference evidence="2" key="4">
    <citation type="submission" date="2025-09" db="UniProtKB">
        <authorList>
            <consortium name="Ensembl"/>
        </authorList>
    </citation>
    <scope>IDENTIFICATION</scope>
    <source>
        <strain evidence="2">HNI</strain>
    </source>
</reference>
<evidence type="ECO:0000313" key="2">
    <source>
        <dbReference type="Ensembl" id="ENSORLP00020017308.1"/>
    </source>
</evidence>
<reference key="1">
    <citation type="journal article" date="2007" name="Nature">
        <title>The medaka draft genome and insights into vertebrate genome evolution.</title>
        <authorList>
            <person name="Kasahara M."/>
            <person name="Naruse K."/>
            <person name="Sasaki S."/>
            <person name="Nakatani Y."/>
            <person name="Qu W."/>
            <person name="Ahsan B."/>
            <person name="Yamada T."/>
            <person name="Nagayasu Y."/>
            <person name="Doi K."/>
            <person name="Kasai Y."/>
            <person name="Jindo T."/>
            <person name="Kobayashi D."/>
            <person name="Shimada A."/>
            <person name="Toyoda A."/>
            <person name="Kuroki Y."/>
            <person name="Fujiyama A."/>
            <person name="Sasaki T."/>
            <person name="Shimizu A."/>
            <person name="Asakawa S."/>
            <person name="Shimizu N."/>
            <person name="Hashimoto S."/>
            <person name="Yang J."/>
            <person name="Lee Y."/>
            <person name="Matsushima K."/>
            <person name="Sugano S."/>
            <person name="Sakaizumi M."/>
            <person name="Narita T."/>
            <person name="Ohishi K."/>
            <person name="Haga S."/>
            <person name="Ohta F."/>
            <person name="Nomoto H."/>
            <person name="Nogata K."/>
            <person name="Morishita T."/>
            <person name="Endo T."/>
            <person name="Shin-I T."/>
            <person name="Takeda H."/>
            <person name="Morishita S."/>
            <person name="Kohara Y."/>
        </authorList>
    </citation>
    <scope>NUCLEOTIDE SEQUENCE [LARGE SCALE GENOMIC DNA]</scope>
    <source>
        <strain>Hd-rR</strain>
    </source>
</reference>
<organism evidence="2 3">
    <name type="scientific">Oryzias latipes</name>
    <name type="common">Japanese rice fish</name>
    <name type="synonym">Japanese killifish</name>
    <dbReference type="NCBI Taxonomy" id="8090"/>
    <lineage>
        <taxon>Eukaryota</taxon>
        <taxon>Metazoa</taxon>
        <taxon>Chordata</taxon>
        <taxon>Craniata</taxon>
        <taxon>Vertebrata</taxon>
        <taxon>Euteleostomi</taxon>
        <taxon>Actinopterygii</taxon>
        <taxon>Neopterygii</taxon>
        <taxon>Teleostei</taxon>
        <taxon>Neoteleostei</taxon>
        <taxon>Acanthomorphata</taxon>
        <taxon>Ovalentaria</taxon>
        <taxon>Atherinomorphae</taxon>
        <taxon>Beloniformes</taxon>
        <taxon>Adrianichthyidae</taxon>
        <taxon>Oryziinae</taxon>
        <taxon>Oryzias</taxon>
    </lineage>
</organism>
<name>A0A3P9L9D5_ORYLA</name>
<dbReference type="Proteomes" id="UP000265180">
    <property type="component" value="Chromosome 16"/>
</dbReference>
<reference evidence="2 3" key="2">
    <citation type="submission" date="2017-04" db="EMBL/GenBank/DDBJ databases">
        <title>CpG methylation of centromeres and impact of large insertions on vertebrate speciation.</title>
        <authorList>
            <person name="Ichikawa K."/>
            <person name="Yoshimura J."/>
            <person name="Morishita S."/>
        </authorList>
    </citation>
    <scope>NUCLEOTIDE SEQUENCE</scope>
    <source>
        <strain evidence="2 3">HNI</strain>
    </source>
</reference>
<dbReference type="SUPFAM" id="SSF48726">
    <property type="entry name" value="Immunoglobulin"/>
    <property type="match status" value="2"/>
</dbReference>
<dbReference type="PANTHER" id="PTHR46484">
    <property type="entry name" value="SI:CH211-171H4.5-RELATED"/>
    <property type="match status" value="1"/>
</dbReference>
<dbReference type="InterPro" id="IPR036179">
    <property type="entry name" value="Ig-like_dom_sf"/>
</dbReference>
<proteinExistence type="predicted"/>
<feature type="chain" id="PRO_5018038043" evidence="1">
    <location>
        <begin position="23"/>
        <end position="269"/>
    </location>
</feature>
<dbReference type="PANTHER" id="PTHR46484:SF7">
    <property type="entry name" value="MYELIN-ASSOCIATED GLYCOPROTEIN-LIKE-RELATED"/>
    <property type="match status" value="1"/>
</dbReference>
<keyword evidence="1" id="KW-0732">Signal</keyword>
<reference evidence="2" key="3">
    <citation type="submission" date="2025-08" db="UniProtKB">
        <authorList>
            <consortium name="Ensembl"/>
        </authorList>
    </citation>
    <scope>IDENTIFICATION</scope>
    <source>
        <strain evidence="2">HNI</strain>
    </source>
</reference>
<dbReference type="Gene3D" id="2.60.40.10">
    <property type="entry name" value="Immunoglobulins"/>
    <property type="match status" value="2"/>
</dbReference>
<dbReference type="InterPro" id="IPR013783">
    <property type="entry name" value="Ig-like_fold"/>
</dbReference>
<sequence>LIDLFFLLFFLFFRICKTPRSAHRLAADVPFRLSALTRSCVVIPCTFWDNEQIPMTRGIWAKRDGGIVFHNGRTQVMHHFRDRTKIVGDLSERNCSLEIDDIKPFDNGPFCFHAERGNEKYTFNNSCVFILTVQIISPSVLPLTVSCSVTHTCPSHSPEFSWSVPHISSAVSDSLISGGIWQRTSIINFIVAPGDGVKNLTCTASFWGEKKGVTTAALTVTGLGRAKGGANARLAILLYVFKNEQVSAVHGGVNGKSSPSACVAAALWE</sequence>
<evidence type="ECO:0000256" key="1">
    <source>
        <dbReference type="SAM" id="SignalP"/>
    </source>
</evidence>
<accession>A0A3P9L9D5</accession>
<feature type="signal peptide" evidence="1">
    <location>
        <begin position="1"/>
        <end position="22"/>
    </location>
</feature>
<dbReference type="Ensembl" id="ENSORLT00020034266.1">
    <property type="protein sequence ID" value="ENSORLP00020017308.1"/>
    <property type="gene ID" value="ENSORLG00020018341.1"/>
</dbReference>
<evidence type="ECO:0000313" key="3">
    <source>
        <dbReference type="Proteomes" id="UP000265180"/>
    </source>
</evidence>
<protein>
    <submittedName>
        <fullName evidence="2">Si:dkey-238d18.9</fullName>
    </submittedName>
</protein>